<evidence type="ECO:0000313" key="3">
    <source>
        <dbReference type="Proteomes" id="UP000004826"/>
    </source>
</evidence>
<dbReference type="RefSeq" id="WP_002918276.1">
    <property type="nucleotide sequence ID" value="NZ_GL878562.1"/>
</dbReference>
<dbReference type="Proteomes" id="UP000004826">
    <property type="component" value="Unassembled WGS sequence"/>
</dbReference>
<organism evidence="2 3">
    <name type="scientific">Streptococcus sanguinis SK408</name>
    <dbReference type="NCBI Taxonomy" id="888818"/>
    <lineage>
        <taxon>Bacteria</taxon>
        <taxon>Bacillati</taxon>
        <taxon>Bacillota</taxon>
        <taxon>Bacilli</taxon>
        <taxon>Lactobacillales</taxon>
        <taxon>Streptococcaceae</taxon>
        <taxon>Streptococcus</taxon>
    </lineage>
</organism>
<accession>F2CFA8</accession>
<keyword evidence="1" id="KW-0472">Membrane</keyword>
<sequence>MAEEKKDKRVYHYRSAFMQPTWIQKISDKYSLPNAVKLATFGWTAFLFLLYYWLITEIVMKIIPIPLLFWLGVGVMPLWLLGILMADFTIEQQGVYRFLKDYICFYWSYGRKRKKQVINDGLLYYKPLYILKKEGEENK</sequence>
<feature type="transmembrane region" description="Helical" evidence="1">
    <location>
        <begin position="67"/>
        <end position="90"/>
    </location>
</feature>
<proteinExistence type="predicted"/>
<reference evidence="2 3" key="1">
    <citation type="submission" date="2011-02" db="EMBL/GenBank/DDBJ databases">
        <authorList>
            <person name="Muzny D."/>
            <person name="Qin X."/>
            <person name="Deng J."/>
            <person name="Jiang H."/>
            <person name="Liu Y."/>
            <person name="Qu J."/>
            <person name="Song X.-Z."/>
            <person name="Zhang L."/>
            <person name="Thornton R."/>
            <person name="Coyle M."/>
            <person name="Francisco L."/>
            <person name="Jackson L."/>
            <person name="Javaid M."/>
            <person name="Korchina V."/>
            <person name="Kovar C."/>
            <person name="Mata R."/>
            <person name="Mathew T."/>
            <person name="Ngo R."/>
            <person name="Nguyen L."/>
            <person name="Nguyen N."/>
            <person name="Okwuonu G."/>
            <person name="Ongeri F."/>
            <person name="Pham C."/>
            <person name="Simmons D."/>
            <person name="Wilczek-Boney K."/>
            <person name="Hale W."/>
            <person name="Jakkamsetti A."/>
            <person name="Pham P."/>
            <person name="Ruth R."/>
            <person name="San Lucas F."/>
            <person name="Warren J."/>
            <person name="Zhang J."/>
            <person name="Zhao Z."/>
            <person name="Zhou C."/>
            <person name="Zhu D."/>
            <person name="Lee S."/>
            <person name="Bess C."/>
            <person name="Blankenburg K."/>
            <person name="Forbes L."/>
            <person name="Fu Q."/>
            <person name="Gubbala S."/>
            <person name="Hirani K."/>
            <person name="Jayaseelan J.C."/>
            <person name="Lara F."/>
            <person name="Munidasa M."/>
            <person name="Palculict T."/>
            <person name="Patil S."/>
            <person name="Pu L.-L."/>
            <person name="Saada N."/>
            <person name="Tang L."/>
            <person name="Weissenberger G."/>
            <person name="Zhu Y."/>
            <person name="Hemphill L."/>
            <person name="Shang Y."/>
            <person name="Youmans B."/>
            <person name="Ayvaz T."/>
            <person name="Ross M."/>
            <person name="Santibanez J."/>
            <person name="Aqrawi P."/>
            <person name="Gross S."/>
            <person name="Joshi V."/>
            <person name="Fowler G."/>
            <person name="Nazareth L."/>
            <person name="Reid J."/>
            <person name="Worley K."/>
            <person name="Petrosino J."/>
            <person name="Highlander S."/>
            <person name="Gibbs R."/>
        </authorList>
    </citation>
    <scope>NUCLEOTIDE SEQUENCE [LARGE SCALE GENOMIC DNA]</scope>
    <source>
        <strain evidence="2 3">SK408</strain>
    </source>
</reference>
<dbReference type="EMBL" id="AFBE01000010">
    <property type="protein sequence ID" value="EGF18425.1"/>
    <property type="molecule type" value="Genomic_DNA"/>
</dbReference>
<protein>
    <recommendedName>
        <fullName evidence="4">TcpE family protein</fullName>
    </recommendedName>
</protein>
<evidence type="ECO:0008006" key="4">
    <source>
        <dbReference type="Google" id="ProtNLM"/>
    </source>
</evidence>
<dbReference type="HOGENOM" id="CLU_158558_0_0_9"/>
<dbReference type="Pfam" id="PF12648">
    <property type="entry name" value="TcpE"/>
    <property type="match status" value="1"/>
</dbReference>
<comment type="caution">
    <text evidence="2">The sequence shown here is derived from an EMBL/GenBank/DDBJ whole genome shotgun (WGS) entry which is preliminary data.</text>
</comment>
<name>F2CFA8_STRSA</name>
<dbReference type="InterPro" id="IPR025608">
    <property type="entry name" value="TcpE"/>
</dbReference>
<dbReference type="PATRIC" id="fig|888818.3.peg.1690"/>
<evidence type="ECO:0000256" key="1">
    <source>
        <dbReference type="SAM" id="Phobius"/>
    </source>
</evidence>
<keyword evidence="1" id="KW-0812">Transmembrane</keyword>
<evidence type="ECO:0000313" key="2">
    <source>
        <dbReference type="EMBL" id="EGF18425.1"/>
    </source>
</evidence>
<feature type="transmembrane region" description="Helical" evidence="1">
    <location>
        <begin position="35"/>
        <end position="55"/>
    </location>
</feature>
<keyword evidence="1" id="KW-1133">Transmembrane helix</keyword>
<dbReference type="AlphaFoldDB" id="F2CFA8"/>
<gene>
    <name evidence="2" type="ORF">HMPREF9391_1733</name>
</gene>